<evidence type="ECO:0000256" key="1">
    <source>
        <dbReference type="SAM" id="MobiDB-lite"/>
    </source>
</evidence>
<dbReference type="Pfam" id="PF01933">
    <property type="entry name" value="CofD"/>
    <property type="match status" value="1"/>
</dbReference>
<dbReference type="SUPFAM" id="SSF142338">
    <property type="entry name" value="CofD-like"/>
    <property type="match status" value="1"/>
</dbReference>
<dbReference type="EMBL" id="AP026708">
    <property type="protein sequence ID" value="BDQ34865.1"/>
    <property type="molecule type" value="Genomic_DNA"/>
</dbReference>
<evidence type="ECO:0000313" key="2">
    <source>
        <dbReference type="EMBL" id="BDQ34865.1"/>
    </source>
</evidence>
<evidence type="ECO:0000313" key="3">
    <source>
        <dbReference type="Proteomes" id="UP001061361"/>
    </source>
</evidence>
<feature type="compositionally biased region" description="Basic and acidic residues" evidence="1">
    <location>
        <begin position="1"/>
        <end position="12"/>
    </location>
</feature>
<dbReference type="PANTHER" id="PTHR31240:SF0">
    <property type="entry name" value="MATERNAL EFFECT EMBRYO ARREST 18"/>
    <property type="match status" value="1"/>
</dbReference>
<feature type="region of interest" description="Disordered" evidence="1">
    <location>
        <begin position="1"/>
        <end position="25"/>
    </location>
</feature>
<dbReference type="Gene3D" id="3.40.50.10680">
    <property type="entry name" value="CofD-like domains"/>
    <property type="match status" value="1"/>
</dbReference>
<proteinExistence type="predicted"/>
<dbReference type="InterPro" id="IPR027591">
    <property type="entry name" value="CofD-rel_GAK"/>
</dbReference>
<protein>
    <recommendedName>
        <fullName evidence="4">Gluconeogenesis factor</fullName>
    </recommendedName>
</protein>
<gene>
    <name evidence="2" type="ORF">JCM14722_24070</name>
</gene>
<dbReference type="PANTHER" id="PTHR31240">
    <property type="entry name" value="MATERNAL EFFECT EMBRYO ARREST 18"/>
    <property type="match status" value="1"/>
</dbReference>
<sequence length="390" mass="42000">MDIRMEHTDQRRQGQNQSGPERGPRILFFSGGTALRDTSGELIRSTHNSIHLVTPFDSGGSSAVIRRAFHMPAVGDIRNRLMALADQTAPGGPEIFALFTHRLAKDRDQAELLRELESMAEGEHPLIRHIPDPMRTIILVHFHRFLAAMPPDFDLKGASLGNLVLTAGYLSNRRRIDPAIEIFSRLARVRGVVRPILGQDLHLAARLEDGRVVVGQHLLTGKEADPLASPVQDVWLTASQDSPEPVTPSISAETEKLIAGADLICFPPGSFYTSIVANLLPRGVGRAVAAAPCPKVFVPNTAADPENLDLGVAAQARVLAETLRRSGAPADRAVLTAVLIDSKNGPYPNAVDQAALVDQGLEVVDRPLVSPESAPLADPRLLAEALLSLS</sequence>
<accession>A0ABM8AU80</accession>
<reference evidence="2" key="1">
    <citation type="submission" date="2022-08" db="EMBL/GenBank/DDBJ databases">
        <title>Genome Sequence of the sulphate-reducing bacterium, Pseudodesulfovibrio portus JCM14722.</title>
        <authorList>
            <person name="Kondo R."/>
            <person name="Kataoka T."/>
        </authorList>
    </citation>
    <scope>NUCLEOTIDE SEQUENCE</scope>
    <source>
        <strain evidence="2">JCM 14722</strain>
    </source>
</reference>
<dbReference type="Proteomes" id="UP001061361">
    <property type="component" value="Chromosome"/>
</dbReference>
<name>A0ABM8AU80_9BACT</name>
<evidence type="ECO:0008006" key="4">
    <source>
        <dbReference type="Google" id="ProtNLM"/>
    </source>
</evidence>
<dbReference type="InterPro" id="IPR038136">
    <property type="entry name" value="CofD-like_dom_sf"/>
</dbReference>
<keyword evidence="3" id="KW-1185">Reference proteome</keyword>
<dbReference type="InterPro" id="IPR002882">
    <property type="entry name" value="CofD"/>
</dbReference>
<organism evidence="2 3">
    <name type="scientific">Pseudodesulfovibrio portus</name>
    <dbReference type="NCBI Taxonomy" id="231439"/>
    <lineage>
        <taxon>Bacteria</taxon>
        <taxon>Pseudomonadati</taxon>
        <taxon>Thermodesulfobacteriota</taxon>
        <taxon>Desulfovibrionia</taxon>
        <taxon>Desulfovibrionales</taxon>
        <taxon>Desulfovibrionaceae</taxon>
    </lineage>
</organism>
<dbReference type="NCBIfam" id="TIGR04357">
    <property type="entry name" value="CofD_rel_GAK"/>
    <property type="match status" value="1"/>
</dbReference>
<dbReference type="CDD" id="cd07187">
    <property type="entry name" value="YvcK_like"/>
    <property type="match status" value="1"/>
</dbReference>